<keyword evidence="4 5" id="KW-0472">Membrane</keyword>
<dbReference type="GO" id="GO:0016020">
    <property type="term" value="C:membrane"/>
    <property type="evidence" value="ECO:0007669"/>
    <property type="project" value="UniProtKB-SubCell"/>
</dbReference>
<evidence type="ECO:0000256" key="3">
    <source>
        <dbReference type="ARBA" id="ARBA00022989"/>
    </source>
</evidence>
<feature type="transmembrane region" description="Helical" evidence="5">
    <location>
        <begin position="60"/>
        <end position="79"/>
    </location>
</feature>
<evidence type="ECO:0000256" key="2">
    <source>
        <dbReference type="ARBA" id="ARBA00022692"/>
    </source>
</evidence>
<dbReference type="PANTHER" id="PTHR23507:SF1">
    <property type="entry name" value="FI18259P1-RELATED"/>
    <property type="match status" value="1"/>
</dbReference>
<name>A0AAD5W172_9AGAR</name>
<keyword evidence="2 5" id="KW-0812">Transmembrane</keyword>
<organism evidence="6 7">
    <name type="scientific">Leucocoprinus birnbaumii</name>
    <dbReference type="NCBI Taxonomy" id="56174"/>
    <lineage>
        <taxon>Eukaryota</taxon>
        <taxon>Fungi</taxon>
        <taxon>Dikarya</taxon>
        <taxon>Basidiomycota</taxon>
        <taxon>Agaricomycotina</taxon>
        <taxon>Agaricomycetes</taxon>
        <taxon>Agaricomycetidae</taxon>
        <taxon>Agaricales</taxon>
        <taxon>Agaricineae</taxon>
        <taxon>Agaricaceae</taxon>
        <taxon>Leucocoprinus</taxon>
    </lineage>
</organism>
<feature type="transmembrane region" description="Helical" evidence="5">
    <location>
        <begin position="188"/>
        <end position="210"/>
    </location>
</feature>
<feature type="transmembrane region" description="Helical" evidence="5">
    <location>
        <begin position="455"/>
        <end position="480"/>
    </location>
</feature>
<dbReference type="AlphaFoldDB" id="A0AAD5W172"/>
<comment type="subcellular location">
    <subcellularLocation>
        <location evidence="1">Membrane</location>
        <topology evidence="1">Multi-pass membrane protein</topology>
    </subcellularLocation>
</comment>
<keyword evidence="3 5" id="KW-1133">Transmembrane helix</keyword>
<feature type="transmembrane region" description="Helical" evidence="5">
    <location>
        <begin position="404"/>
        <end position="425"/>
    </location>
</feature>
<feature type="transmembrane region" description="Helical" evidence="5">
    <location>
        <begin position="159"/>
        <end position="182"/>
    </location>
</feature>
<dbReference type="PANTHER" id="PTHR23507">
    <property type="entry name" value="ZGC:174356"/>
    <property type="match status" value="1"/>
</dbReference>
<dbReference type="SUPFAM" id="SSF103473">
    <property type="entry name" value="MFS general substrate transporter"/>
    <property type="match status" value="1"/>
</dbReference>
<dbReference type="InterPro" id="IPR036259">
    <property type="entry name" value="MFS_trans_sf"/>
</dbReference>
<reference evidence="6" key="1">
    <citation type="submission" date="2022-07" db="EMBL/GenBank/DDBJ databases">
        <title>Genome Sequence of Leucocoprinus birnbaumii.</title>
        <authorList>
            <person name="Buettner E."/>
        </authorList>
    </citation>
    <scope>NUCLEOTIDE SEQUENCE</scope>
    <source>
        <strain evidence="6">VT141</strain>
    </source>
</reference>
<feature type="transmembrane region" description="Helical" evidence="5">
    <location>
        <begin position="91"/>
        <end position="113"/>
    </location>
</feature>
<gene>
    <name evidence="6" type="ORF">NP233_g2219</name>
</gene>
<feature type="transmembrane region" description="Helical" evidence="5">
    <location>
        <begin position="327"/>
        <end position="348"/>
    </location>
</feature>
<protein>
    <recommendedName>
        <fullName evidence="8">MFS general substrate transporter</fullName>
    </recommendedName>
</protein>
<dbReference type="Proteomes" id="UP001213000">
    <property type="component" value="Unassembled WGS sequence"/>
</dbReference>
<accession>A0AAD5W172</accession>
<comment type="caution">
    <text evidence="6">The sequence shown here is derived from an EMBL/GenBank/DDBJ whole genome shotgun (WGS) entry which is preliminary data.</text>
</comment>
<keyword evidence="7" id="KW-1185">Reference proteome</keyword>
<dbReference type="InterPro" id="IPR011701">
    <property type="entry name" value="MFS"/>
</dbReference>
<dbReference type="Pfam" id="PF07690">
    <property type="entry name" value="MFS_1"/>
    <property type="match status" value="1"/>
</dbReference>
<dbReference type="GO" id="GO:0022857">
    <property type="term" value="F:transmembrane transporter activity"/>
    <property type="evidence" value="ECO:0007669"/>
    <property type="project" value="InterPro"/>
</dbReference>
<evidence type="ECO:0000313" key="7">
    <source>
        <dbReference type="Proteomes" id="UP001213000"/>
    </source>
</evidence>
<evidence type="ECO:0000313" key="6">
    <source>
        <dbReference type="EMBL" id="KAJ3573787.1"/>
    </source>
</evidence>
<evidence type="ECO:0008006" key="8">
    <source>
        <dbReference type="Google" id="ProtNLM"/>
    </source>
</evidence>
<feature type="transmembrane region" description="Helical" evidence="5">
    <location>
        <begin position="288"/>
        <end position="307"/>
    </location>
</feature>
<proteinExistence type="predicted"/>
<evidence type="ECO:0000256" key="1">
    <source>
        <dbReference type="ARBA" id="ARBA00004141"/>
    </source>
</evidence>
<evidence type="ECO:0000256" key="5">
    <source>
        <dbReference type="SAM" id="Phobius"/>
    </source>
</evidence>
<evidence type="ECO:0000256" key="4">
    <source>
        <dbReference type="ARBA" id="ARBA00023136"/>
    </source>
</evidence>
<dbReference type="EMBL" id="JANIEX010000091">
    <property type="protein sequence ID" value="KAJ3573787.1"/>
    <property type="molecule type" value="Genomic_DNA"/>
</dbReference>
<sequence>MSSTLAPKVEVYTILACRILRPDIYYDKSFGIADLPFIREPTRTQLCAADPVVQAAVAKFAAAMTTSMGILSCLTTGWWGAFSDRYGRNRVMGISLIGLLTTDFNFIFVMHYPDAIPGGYWFLLVGPLVEGALGGFTGAVAAIHAYQSDVTNDGNRSRIFSMGLGLMFTGMAIGPTLGALLIRSSGQLLSVFYGAAVVHLIYAVLIWFILPQSLSLPYRLRARERYERMKREYNAEREEGLSARALSFFKRMFSFLAPLTVFAPAVKDVFAPTVSGTVNPLKRQRKDWNMTFLGAAYMVTISVMGSYNYTFQYAAATFGWTSENLGYWLSIVGAARAAFLALILPIVIKFLKPKPIVIDIPQTTSESTPLLSSDTLRGAPVKKKEIHSPAFDLGLARVSVAIEVIAYTCMGLAPTALIFTMFGMVGSMGTAFSPATQAVTLALYTQRGNKESGRLFGALSVLQALGSQILGPSLYGFVYVKTVATYPMMIFFCVCDHTDLGDTVKADAGGAEGGDLEESEAGGVNAIMTARPEGTQRGARLAGFLIPDKTDHGGPYDAWMHKELYV</sequence>
<dbReference type="Gene3D" id="1.20.1250.20">
    <property type="entry name" value="MFS general substrate transporter like domains"/>
    <property type="match status" value="1"/>
</dbReference>
<feature type="transmembrane region" description="Helical" evidence="5">
    <location>
        <begin position="119"/>
        <end position="147"/>
    </location>
</feature>